<reference evidence="3" key="1">
    <citation type="submission" date="2022-12" db="EMBL/GenBank/DDBJ databases">
        <authorList>
            <person name="Alioto T."/>
            <person name="Alioto T."/>
            <person name="Gomez Garrido J."/>
        </authorList>
    </citation>
    <scope>NUCLEOTIDE SEQUENCE</scope>
</reference>
<dbReference type="EMBL" id="OX395128">
    <property type="protein sequence ID" value="CAI5770240.1"/>
    <property type="molecule type" value="Genomic_DNA"/>
</dbReference>
<accession>A0AA35K235</accession>
<keyword evidence="4" id="KW-1185">Reference proteome</keyword>
<sequence>MAANKMQGALVFYNKGERRGGVAGLRDNLGHAPPVGSSLPFRCVTGAAGRKDSRCSSSLLLYDTRSPHRHRAAEEENARARARASGVAGKRRCEPAQASPPPHPSPEPDRIFRASGGAAASLDCSSLFLPPRSSCFTRRRRESDRAEKINLNSIPAITNCFLSCGIILVCILYGWSLHTKVSLLCCPLEGLDLGLSKS</sequence>
<protein>
    <submittedName>
        <fullName evidence="3">Uncharacterized protein</fullName>
    </submittedName>
</protein>
<feature type="transmembrane region" description="Helical" evidence="2">
    <location>
        <begin position="149"/>
        <end position="175"/>
    </location>
</feature>
<evidence type="ECO:0000313" key="3">
    <source>
        <dbReference type="EMBL" id="CAI5770240.1"/>
    </source>
</evidence>
<evidence type="ECO:0000256" key="2">
    <source>
        <dbReference type="SAM" id="Phobius"/>
    </source>
</evidence>
<keyword evidence="2" id="KW-0812">Transmembrane</keyword>
<gene>
    <name evidence="3" type="ORF">PODLI_1B042451</name>
</gene>
<dbReference type="Proteomes" id="UP001178461">
    <property type="component" value="Chromosome 3"/>
</dbReference>
<dbReference type="AlphaFoldDB" id="A0AA35K235"/>
<proteinExistence type="predicted"/>
<name>A0AA35K235_9SAUR</name>
<feature type="region of interest" description="Disordered" evidence="1">
    <location>
        <begin position="66"/>
        <end position="112"/>
    </location>
</feature>
<keyword evidence="2" id="KW-1133">Transmembrane helix</keyword>
<evidence type="ECO:0000256" key="1">
    <source>
        <dbReference type="SAM" id="MobiDB-lite"/>
    </source>
</evidence>
<organism evidence="3 4">
    <name type="scientific">Podarcis lilfordi</name>
    <name type="common">Lilford's wall lizard</name>
    <dbReference type="NCBI Taxonomy" id="74358"/>
    <lineage>
        <taxon>Eukaryota</taxon>
        <taxon>Metazoa</taxon>
        <taxon>Chordata</taxon>
        <taxon>Craniata</taxon>
        <taxon>Vertebrata</taxon>
        <taxon>Euteleostomi</taxon>
        <taxon>Lepidosauria</taxon>
        <taxon>Squamata</taxon>
        <taxon>Bifurcata</taxon>
        <taxon>Unidentata</taxon>
        <taxon>Episquamata</taxon>
        <taxon>Laterata</taxon>
        <taxon>Lacertibaenia</taxon>
        <taxon>Lacertidae</taxon>
        <taxon>Podarcis</taxon>
    </lineage>
</organism>
<keyword evidence="2" id="KW-0472">Membrane</keyword>
<evidence type="ECO:0000313" key="4">
    <source>
        <dbReference type="Proteomes" id="UP001178461"/>
    </source>
</evidence>